<proteinExistence type="predicted"/>
<dbReference type="AlphaFoldDB" id="A0A6V8MS36"/>
<keyword evidence="2" id="KW-0732">Signal</keyword>
<protein>
    <recommendedName>
        <fullName evidence="5">SH3 domain-containing protein</fullName>
    </recommendedName>
</protein>
<feature type="signal peptide" evidence="2">
    <location>
        <begin position="1"/>
        <end position="24"/>
    </location>
</feature>
<sequence>MKRWMVNVVMSVMFSLFLTPAAGAVTAWWLEPGITVEADEAVTPAAATGQPLAVTSANNSLGTARALKVGGAPVDGVIVAGTKNWYVVAAEDGPGYIRIGSTGPLLIEDAVELPGKDAAAVGPWSRKSVAPQHGAQLIETSMISITDLARIRKARRGLIRISTESTTPVAHRISFVAELPQSRIGSAYGPGSAANQYILALANGGPLTDLYRTTRIRYSRERAMALRDQLFGKGGAASQFFRVHQKDLSLDPNVSDGLPVQHIILSDDQSRHWAFLITCEQRDGLWVVVDARRDPELSDAEVAAIVRRDQEASGNFRSGEAARESGAPAKPLPAGKAKGK</sequence>
<feature type="compositionally biased region" description="Low complexity" evidence="1">
    <location>
        <begin position="326"/>
        <end position="340"/>
    </location>
</feature>
<evidence type="ECO:0000256" key="1">
    <source>
        <dbReference type="SAM" id="MobiDB-lite"/>
    </source>
</evidence>
<dbReference type="Proteomes" id="UP000568888">
    <property type="component" value="Unassembled WGS sequence"/>
</dbReference>
<reference evidence="4" key="1">
    <citation type="submission" date="2020-06" db="EMBL/GenBank/DDBJ databases">
        <title>Draft genomic sequecing of Geomonas sp. Red736.</title>
        <authorList>
            <person name="Itoh H."/>
            <person name="Xu Z.X."/>
            <person name="Ushijima N."/>
            <person name="Masuda Y."/>
            <person name="Shiratori Y."/>
            <person name="Senoo K."/>
        </authorList>
    </citation>
    <scope>NUCLEOTIDE SEQUENCE [LARGE SCALE GENOMIC DNA]</scope>
    <source>
        <strain evidence="4">Red736</strain>
    </source>
</reference>
<evidence type="ECO:0008006" key="5">
    <source>
        <dbReference type="Google" id="ProtNLM"/>
    </source>
</evidence>
<evidence type="ECO:0000313" key="4">
    <source>
        <dbReference type="Proteomes" id="UP000568888"/>
    </source>
</evidence>
<evidence type="ECO:0000313" key="3">
    <source>
        <dbReference type="EMBL" id="GFO62900.1"/>
    </source>
</evidence>
<gene>
    <name evidence="3" type="ORF">GMPD_08190</name>
</gene>
<dbReference type="RefSeq" id="WP_183345369.1">
    <property type="nucleotide sequence ID" value="NZ_BLXY01000001.1"/>
</dbReference>
<evidence type="ECO:0000256" key="2">
    <source>
        <dbReference type="SAM" id="SignalP"/>
    </source>
</evidence>
<name>A0A6V8MS36_9BACT</name>
<accession>A0A6V8MS36</accession>
<feature type="chain" id="PRO_5028293396" description="SH3 domain-containing protein" evidence="2">
    <location>
        <begin position="25"/>
        <end position="340"/>
    </location>
</feature>
<dbReference type="EMBL" id="BLXY01000001">
    <property type="protein sequence ID" value="GFO62900.1"/>
    <property type="molecule type" value="Genomic_DNA"/>
</dbReference>
<comment type="caution">
    <text evidence="3">The sequence shown here is derived from an EMBL/GenBank/DDBJ whole genome shotgun (WGS) entry which is preliminary data.</text>
</comment>
<feature type="region of interest" description="Disordered" evidence="1">
    <location>
        <begin position="312"/>
        <end position="340"/>
    </location>
</feature>
<organism evidence="3 4">
    <name type="scientific">Geomonas paludis</name>
    <dbReference type="NCBI Taxonomy" id="2740185"/>
    <lineage>
        <taxon>Bacteria</taxon>
        <taxon>Pseudomonadati</taxon>
        <taxon>Thermodesulfobacteriota</taxon>
        <taxon>Desulfuromonadia</taxon>
        <taxon>Geobacterales</taxon>
        <taxon>Geobacteraceae</taxon>
        <taxon>Geomonas</taxon>
    </lineage>
</organism>